<name>A0A3L7JD03_9MICO</name>
<dbReference type="PANTHER" id="PTHR44688">
    <property type="entry name" value="DNA-BINDING TRANSCRIPTIONAL ACTIVATOR DEVR_DOSR"/>
    <property type="match status" value="1"/>
</dbReference>
<organism evidence="6 7">
    <name type="scientific">Mycetocola zhadangensis</name>
    <dbReference type="NCBI Taxonomy" id="1164595"/>
    <lineage>
        <taxon>Bacteria</taxon>
        <taxon>Bacillati</taxon>
        <taxon>Actinomycetota</taxon>
        <taxon>Actinomycetes</taxon>
        <taxon>Micrococcales</taxon>
        <taxon>Microbacteriaceae</taxon>
        <taxon>Mycetocola</taxon>
    </lineage>
</organism>
<dbReference type="SUPFAM" id="SSF46894">
    <property type="entry name" value="C-terminal effector domain of the bipartite response regulators"/>
    <property type="match status" value="1"/>
</dbReference>
<evidence type="ECO:0000256" key="3">
    <source>
        <dbReference type="ARBA" id="ARBA00023163"/>
    </source>
</evidence>
<feature type="domain" description="HTH luxR-type" evidence="5">
    <location>
        <begin position="752"/>
        <end position="817"/>
    </location>
</feature>
<dbReference type="EMBL" id="RCWJ01000001">
    <property type="protein sequence ID" value="RLQ86372.1"/>
    <property type="molecule type" value="Genomic_DNA"/>
</dbReference>
<keyword evidence="3" id="KW-0804">Transcription</keyword>
<dbReference type="InterPro" id="IPR011990">
    <property type="entry name" value="TPR-like_helical_dom_sf"/>
</dbReference>
<dbReference type="GO" id="GO:0016887">
    <property type="term" value="F:ATP hydrolysis activity"/>
    <property type="evidence" value="ECO:0007669"/>
    <property type="project" value="InterPro"/>
</dbReference>
<dbReference type="SUPFAM" id="SSF52540">
    <property type="entry name" value="P-loop containing nucleoside triphosphate hydrolases"/>
    <property type="match status" value="1"/>
</dbReference>
<dbReference type="InterPro" id="IPR036388">
    <property type="entry name" value="WH-like_DNA-bd_sf"/>
</dbReference>
<comment type="caution">
    <text evidence="6">The sequence shown here is derived from an EMBL/GenBank/DDBJ whole genome shotgun (WGS) entry which is preliminary data.</text>
</comment>
<evidence type="ECO:0000256" key="4">
    <source>
        <dbReference type="SAM" id="MobiDB-lite"/>
    </source>
</evidence>
<evidence type="ECO:0000313" key="7">
    <source>
        <dbReference type="Proteomes" id="UP000282460"/>
    </source>
</evidence>
<dbReference type="Pfam" id="PF13401">
    <property type="entry name" value="AAA_22"/>
    <property type="match status" value="1"/>
</dbReference>
<dbReference type="GO" id="GO:0006355">
    <property type="term" value="P:regulation of DNA-templated transcription"/>
    <property type="evidence" value="ECO:0007669"/>
    <property type="project" value="InterPro"/>
</dbReference>
<reference evidence="6 7" key="1">
    <citation type="submission" date="2018-10" db="EMBL/GenBank/DDBJ databases">
        <authorList>
            <person name="Li J."/>
        </authorList>
    </citation>
    <scope>NUCLEOTIDE SEQUENCE [LARGE SCALE GENOMIC DNA]</scope>
    <source>
        <strain evidence="6 7">ZD1-4</strain>
    </source>
</reference>
<keyword evidence="1" id="KW-0805">Transcription regulation</keyword>
<dbReference type="InterPro" id="IPR000792">
    <property type="entry name" value="Tscrpt_reg_LuxR_C"/>
</dbReference>
<sequence length="819" mass="89393">MSASSHPTTKEHLIERPALLGVLDGALNRRLTLITAQAGAGKTTLLKQWATTHADRAFTQLDIEPDDDDPARFVGRLVAALTKSRPTVARVPRTAGPHSSGLDSHLSATLTSALAKSPETVLLLDDVHRFTNVSLVADLGRLIEQMPESAHVVMASRVDPPIALGNHRLNDDLLELRPAHLAFSERESAAFLERIVGRPVDPQQVRVLREKTEGWAAGLQLAGLHLRHEADPDAFVAQFNGSDRLVADYLGEEVIDGLPPERRHLLLKMSALDDMCAGLVEAAIGPVYAQQVLEELEHECMFLIPLDARRQWFRFHHLFSELLRSRLRVENPAAELQILTAAADWHLSRGRVKPALDYLFRAQARDGAMEAMLTSSANDATERTETTANLEAETAELWTSDVVDEDLFAGVRHARQSESASAQEISPLPGPFSTATPRRGWGFVAAQVLWRTRPDISTEEAQSKVATLSNLSTAAGAPSPDLADALVSGGRAYFLAGNTDEARRWLSMALLAASGDVVGRVSALSALSLVEAWCRNTVIADRLVRDALETARDAGMLAQPAIADAHLAAVLTSLEPGKAVVSTTLPELRHSHSPPDSFPAETGSPGEEKVRHPLVPRTATRPDNADLGAFESPKLVPTVLFDRAAASISLGDTELAREVVEAWDELVQVHTPLSVVQHHILRARLAGVDEMPDESIRHLTAALQIAEVHGFVDVFVQAGPLILQRLSMLSGPQSAFSDIVRTRARRELEPSPVGLSEPLTERELEVLAFLPTRYTNLELARRFFVSVNTIKTHMAHIYRKLDATTRDNAIERARELGLL</sequence>
<dbReference type="GO" id="GO:0003677">
    <property type="term" value="F:DNA binding"/>
    <property type="evidence" value="ECO:0007669"/>
    <property type="project" value="UniProtKB-KW"/>
</dbReference>
<dbReference type="Pfam" id="PF00196">
    <property type="entry name" value="GerE"/>
    <property type="match status" value="1"/>
</dbReference>
<dbReference type="InterPro" id="IPR016032">
    <property type="entry name" value="Sig_transdc_resp-reg_C-effctor"/>
</dbReference>
<evidence type="ECO:0000259" key="5">
    <source>
        <dbReference type="PROSITE" id="PS50043"/>
    </source>
</evidence>
<keyword evidence="7" id="KW-1185">Reference proteome</keyword>
<dbReference type="Pfam" id="PF25873">
    <property type="entry name" value="WHD_MalT"/>
    <property type="match status" value="1"/>
</dbReference>
<dbReference type="SUPFAM" id="SSF48452">
    <property type="entry name" value="TPR-like"/>
    <property type="match status" value="1"/>
</dbReference>
<proteinExistence type="predicted"/>
<dbReference type="Gene3D" id="1.10.10.10">
    <property type="entry name" value="Winged helix-like DNA-binding domain superfamily/Winged helix DNA-binding domain"/>
    <property type="match status" value="1"/>
</dbReference>
<dbReference type="Proteomes" id="UP000282460">
    <property type="component" value="Unassembled WGS sequence"/>
</dbReference>
<dbReference type="CDD" id="cd06170">
    <property type="entry name" value="LuxR_C_like"/>
    <property type="match status" value="1"/>
</dbReference>
<dbReference type="InterPro" id="IPR049945">
    <property type="entry name" value="AAA_22"/>
</dbReference>
<feature type="region of interest" description="Disordered" evidence="4">
    <location>
        <begin position="587"/>
        <end position="610"/>
    </location>
</feature>
<dbReference type="PANTHER" id="PTHR44688:SF16">
    <property type="entry name" value="DNA-BINDING TRANSCRIPTIONAL ACTIVATOR DEVR_DOSR"/>
    <property type="match status" value="1"/>
</dbReference>
<evidence type="ECO:0000313" key="6">
    <source>
        <dbReference type="EMBL" id="RLQ86372.1"/>
    </source>
</evidence>
<dbReference type="AlphaFoldDB" id="A0A3L7JD03"/>
<accession>A0A3L7JD03</accession>
<protein>
    <recommendedName>
        <fullName evidence="5">HTH luxR-type domain-containing protein</fullName>
    </recommendedName>
</protein>
<gene>
    <name evidence="6" type="ORF">D9V28_06020</name>
</gene>
<dbReference type="PROSITE" id="PS50043">
    <property type="entry name" value="HTH_LUXR_2"/>
    <property type="match status" value="1"/>
</dbReference>
<dbReference type="Gene3D" id="3.40.50.300">
    <property type="entry name" value="P-loop containing nucleotide triphosphate hydrolases"/>
    <property type="match status" value="1"/>
</dbReference>
<dbReference type="PRINTS" id="PR00038">
    <property type="entry name" value="HTHLUXR"/>
</dbReference>
<dbReference type="SMART" id="SM00421">
    <property type="entry name" value="HTH_LUXR"/>
    <property type="match status" value="1"/>
</dbReference>
<evidence type="ECO:0000256" key="1">
    <source>
        <dbReference type="ARBA" id="ARBA00023015"/>
    </source>
</evidence>
<dbReference type="InterPro" id="IPR027417">
    <property type="entry name" value="P-loop_NTPase"/>
</dbReference>
<dbReference type="InterPro" id="IPR059106">
    <property type="entry name" value="WHD_MalT"/>
</dbReference>
<evidence type="ECO:0000256" key="2">
    <source>
        <dbReference type="ARBA" id="ARBA00023125"/>
    </source>
</evidence>
<dbReference type="RefSeq" id="WP_121658734.1">
    <property type="nucleotide sequence ID" value="NZ_BMEK01000001.1"/>
</dbReference>
<dbReference type="OrthoDB" id="134985at2"/>
<keyword evidence="2" id="KW-0238">DNA-binding</keyword>